<evidence type="ECO:0000256" key="10">
    <source>
        <dbReference type="PROSITE-ProRule" id="PRU00042"/>
    </source>
</evidence>
<dbReference type="SMART" id="SM00225">
    <property type="entry name" value="BTB"/>
    <property type="match status" value="1"/>
</dbReference>
<gene>
    <name evidence="14" type="ORF">MPIPNATIZW_LOCUS12463</name>
</gene>
<dbReference type="Proteomes" id="UP001314169">
    <property type="component" value="Chromosome 4"/>
</dbReference>
<feature type="region of interest" description="Disordered" evidence="11">
    <location>
        <begin position="530"/>
        <end position="591"/>
    </location>
</feature>
<dbReference type="PANTHER" id="PTHR46105:SF5">
    <property type="entry name" value="ZINC FINGER AND BTB DOMAIN-CONTAINING PROTEIN 44 ISOFORM X1"/>
    <property type="match status" value="1"/>
</dbReference>
<keyword evidence="9" id="KW-0539">Nucleus</keyword>
<keyword evidence="3" id="KW-0677">Repeat</keyword>
<keyword evidence="8" id="KW-0804">Transcription</keyword>
<dbReference type="PANTHER" id="PTHR46105">
    <property type="entry name" value="AGAP004733-PA"/>
    <property type="match status" value="1"/>
</dbReference>
<evidence type="ECO:0000256" key="8">
    <source>
        <dbReference type="ARBA" id="ARBA00023163"/>
    </source>
</evidence>
<dbReference type="SUPFAM" id="SSF57667">
    <property type="entry name" value="beta-beta-alpha zinc fingers"/>
    <property type="match status" value="3"/>
</dbReference>
<dbReference type="InterPro" id="IPR036236">
    <property type="entry name" value="Znf_C2H2_sf"/>
</dbReference>
<protein>
    <recommendedName>
        <fullName evidence="16">Zinc finger protein 131</fullName>
    </recommendedName>
</protein>
<proteinExistence type="predicted"/>
<keyword evidence="2" id="KW-0479">Metal-binding</keyword>
<evidence type="ECO:0000313" key="14">
    <source>
        <dbReference type="EMBL" id="CAK6444157.1"/>
    </source>
</evidence>
<dbReference type="Gene3D" id="3.30.160.60">
    <property type="entry name" value="Classic Zinc Finger"/>
    <property type="match status" value="4"/>
</dbReference>
<dbReference type="InterPro" id="IPR000210">
    <property type="entry name" value="BTB/POZ_dom"/>
</dbReference>
<feature type="compositionally biased region" description="Acidic residues" evidence="11">
    <location>
        <begin position="547"/>
        <end position="563"/>
    </location>
</feature>
<evidence type="ECO:0000256" key="4">
    <source>
        <dbReference type="ARBA" id="ARBA00022771"/>
    </source>
</evidence>
<evidence type="ECO:0000256" key="11">
    <source>
        <dbReference type="SAM" id="MobiDB-lite"/>
    </source>
</evidence>
<evidence type="ECO:0000256" key="6">
    <source>
        <dbReference type="ARBA" id="ARBA00023015"/>
    </source>
</evidence>
<evidence type="ECO:0000256" key="5">
    <source>
        <dbReference type="ARBA" id="ARBA00022833"/>
    </source>
</evidence>
<keyword evidence="4 10" id="KW-0863">Zinc-finger</keyword>
<dbReference type="SMART" id="SM00355">
    <property type="entry name" value="ZnF_C2H2"/>
    <property type="match status" value="5"/>
</dbReference>
<dbReference type="Gene3D" id="3.30.710.10">
    <property type="entry name" value="Potassium Channel Kv1.1, Chain A"/>
    <property type="match status" value="1"/>
</dbReference>
<evidence type="ECO:0008006" key="16">
    <source>
        <dbReference type="Google" id="ProtNLM"/>
    </source>
</evidence>
<reference evidence="14" key="1">
    <citation type="submission" date="2023-12" db="EMBL/GenBank/DDBJ databases">
        <authorList>
            <person name="Brown T."/>
        </authorList>
    </citation>
    <scope>NUCLEOTIDE SEQUENCE</scope>
</reference>
<evidence type="ECO:0000259" key="13">
    <source>
        <dbReference type="PROSITE" id="PS50157"/>
    </source>
</evidence>
<evidence type="ECO:0000313" key="15">
    <source>
        <dbReference type="Proteomes" id="UP001314169"/>
    </source>
</evidence>
<evidence type="ECO:0000256" key="3">
    <source>
        <dbReference type="ARBA" id="ARBA00022737"/>
    </source>
</evidence>
<evidence type="ECO:0000256" key="9">
    <source>
        <dbReference type="ARBA" id="ARBA00023242"/>
    </source>
</evidence>
<dbReference type="InterPro" id="IPR011333">
    <property type="entry name" value="SKP1/BTB/POZ_sf"/>
</dbReference>
<evidence type="ECO:0000256" key="2">
    <source>
        <dbReference type="ARBA" id="ARBA00022723"/>
    </source>
</evidence>
<dbReference type="EMBL" id="OY882861">
    <property type="protein sequence ID" value="CAK6444157.1"/>
    <property type="molecule type" value="Genomic_DNA"/>
</dbReference>
<keyword evidence="6" id="KW-0805">Transcription regulation</keyword>
<keyword evidence="15" id="KW-1185">Reference proteome</keyword>
<accession>A0ABP0A6L3</accession>
<evidence type="ECO:0000256" key="7">
    <source>
        <dbReference type="ARBA" id="ARBA00023125"/>
    </source>
</evidence>
<name>A0ABP0A6L3_PIPNA</name>
<dbReference type="SUPFAM" id="SSF54695">
    <property type="entry name" value="POZ domain"/>
    <property type="match status" value="1"/>
</dbReference>
<dbReference type="PROSITE" id="PS50157">
    <property type="entry name" value="ZINC_FINGER_C2H2_2"/>
    <property type="match status" value="4"/>
</dbReference>
<keyword evidence="5" id="KW-0862">Zinc</keyword>
<feature type="domain" description="C2H2-type" evidence="13">
    <location>
        <begin position="254"/>
        <end position="282"/>
    </location>
</feature>
<sequence length="591" mass="67243">MEAEETMECLQEFPEHHKMILDRLNEQREQDRFTDITLIVDGHHFKAHKAVLAACSKFFYKFFQEFTQEPLVEIEGVSKMAFSHLIEFTYTAKLMIQGEEEANDVWKAAEFLQMLEAIKALEVRNKENSAPLEDSSTGKSEAKKRKIAETSNVITESLPSVESEPVEIEVEIAEGTIEVEDEGMETLEDVASAKQSIKYIQSTGSSDDSALALLADITSKYRQGDRKGQLNEEGCASDLTSKQEHMKSHSTESFKCEICNKRYLRESAWKQHLNCYHLEEGGVSKKQRTGKKIHICQYCEKQFDHFGHFKEHLRKHTGEKPFECPNCHERFARNSTLKCHLTACQTGVGAKKGRKKLYECQVCNSVFNSWDQFKDHLVIHTGDKPNHCTLCDLWFMQGNELRRHLSDTHNITERLVTEEVLSVETRVQTEPVTSMTIIEQVGKVHVLPLLQVQVDSAQVTVEQVHPDLLQDGQVHDSHMTELPEQVQVSYLEVGRIQTEEGTEVHVEELHVERLNQVPLEVHTELLQADLDQVSPDIMKPEEREPSQEDEAEAAAEDQGDAEDSETKPTEEDSPSESAGTEQNAEASFTMK</sequence>
<dbReference type="PROSITE" id="PS00028">
    <property type="entry name" value="ZINC_FINGER_C2H2_1"/>
    <property type="match status" value="4"/>
</dbReference>
<feature type="domain" description="BTB" evidence="12">
    <location>
        <begin position="34"/>
        <end position="98"/>
    </location>
</feature>
<feature type="domain" description="C2H2-type" evidence="13">
    <location>
        <begin position="294"/>
        <end position="321"/>
    </location>
</feature>
<feature type="compositionally biased region" description="Polar residues" evidence="11">
    <location>
        <begin position="575"/>
        <end position="591"/>
    </location>
</feature>
<dbReference type="InterPro" id="IPR013087">
    <property type="entry name" value="Znf_C2H2_type"/>
</dbReference>
<keyword evidence="7" id="KW-0238">DNA-binding</keyword>
<dbReference type="InterPro" id="IPR050457">
    <property type="entry name" value="ZnFinger_BTB_dom_contain"/>
</dbReference>
<feature type="domain" description="C2H2-type" evidence="13">
    <location>
        <begin position="358"/>
        <end position="385"/>
    </location>
</feature>
<feature type="domain" description="C2H2-type" evidence="13">
    <location>
        <begin position="322"/>
        <end position="352"/>
    </location>
</feature>
<dbReference type="Pfam" id="PF12874">
    <property type="entry name" value="zf-met"/>
    <property type="match status" value="2"/>
</dbReference>
<dbReference type="PROSITE" id="PS50097">
    <property type="entry name" value="BTB"/>
    <property type="match status" value="1"/>
</dbReference>
<dbReference type="CDD" id="cd18221">
    <property type="entry name" value="BTB_POZ_ZBTB35_ZNF131"/>
    <property type="match status" value="1"/>
</dbReference>
<comment type="subcellular location">
    <subcellularLocation>
        <location evidence="1">Nucleus</location>
    </subcellularLocation>
</comment>
<evidence type="ECO:0000259" key="12">
    <source>
        <dbReference type="PROSITE" id="PS50097"/>
    </source>
</evidence>
<organism evidence="14 15">
    <name type="scientific">Pipistrellus nathusii</name>
    <name type="common">Nathusius' pipistrelle</name>
    <dbReference type="NCBI Taxonomy" id="59473"/>
    <lineage>
        <taxon>Eukaryota</taxon>
        <taxon>Metazoa</taxon>
        <taxon>Chordata</taxon>
        <taxon>Craniata</taxon>
        <taxon>Vertebrata</taxon>
        <taxon>Euteleostomi</taxon>
        <taxon>Mammalia</taxon>
        <taxon>Eutheria</taxon>
        <taxon>Laurasiatheria</taxon>
        <taxon>Chiroptera</taxon>
        <taxon>Yangochiroptera</taxon>
        <taxon>Vespertilionidae</taxon>
        <taxon>Pipistrellus</taxon>
    </lineage>
</organism>
<evidence type="ECO:0000256" key="1">
    <source>
        <dbReference type="ARBA" id="ARBA00004123"/>
    </source>
</evidence>
<dbReference type="Pfam" id="PF00651">
    <property type="entry name" value="BTB"/>
    <property type="match status" value="1"/>
</dbReference>